<keyword evidence="1" id="KW-0472">Membrane</keyword>
<dbReference type="RefSeq" id="WP_142934418.1">
    <property type="nucleotide sequence ID" value="NZ_ML660171.1"/>
</dbReference>
<proteinExistence type="predicted"/>
<dbReference type="AlphaFoldDB" id="A0A545TZZ5"/>
<dbReference type="Pfam" id="PF11346">
    <property type="entry name" value="DUF3149"/>
    <property type="match status" value="1"/>
</dbReference>
<gene>
    <name evidence="2" type="ORF">FLL46_23760</name>
</gene>
<sequence length="45" mass="5176">MELFKELFSSAEGLLSLGVILFMIFMGTYLARMFIKKMNQKPDAD</sequence>
<dbReference type="InterPro" id="IPR021494">
    <property type="entry name" value="DUF3149"/>
</dbReference>
<evidence type="ECO:0000256" key="1">
    <source>
        <dbReference type="SAM" id="Phobius"/>
    </source>
</evidence>
<protein>
    <submittedName>
        <fullName evidence="2">DUF3149 domain-containing protein</fullName>
    </submittedName>
</protein>
<feature type="transmembrane region" description="Helical" evidence="1">
    <location>
        <begin position="13"/>
        <end position="31"/>
    </location>
</feature>
<evidence type="ECO:0000313" key="3">
    <source>
        <dbReference type="Proteomes" id="UP000315439"/>
    </source>
</evidence>
<dbReference type="EMBL" id="VIKS01000015">
    <property type="protein sequence ID" value="TQV82790.1"/>
    <property type="molecule type" value="Genomic_DNA"/>
</dbReference>
<evidence type="ECO:0000313" key="2">
    <source>
        <dbReference type="EMBL" id="TQV82790.1"/>
    </source>
</evidence>
<keyword evidence="3" id="KW-1185">Reference proteome</keyword>
<organism evidence="2 3">
    <name type="scientific">Aliikangiella coralliicola</name>
    <dbReference type="NCBI Taxonomy" id="2592383"/>
    <lineage>
        <taxon>Bacteria</taxon>
        <taxon>Pseudomonadati</taxon>
        <taxon>Pseudomonadota</taxon>
        <taxon>Gammaproteobacteria</taxon>
        <taxon>Oceanospirillales</taxon>
        <taxon>Pleioneaceae</taxon>
        <taxon>Aliikangiella</taxon>
    </lineage>
</organism>
<reference evidence="2 3" key="1">
    <citation type="submission" date="2019-07" db="EMBL/GenBank/DDBJ databases">
        <title>Draft genome for Aliikangiella sp. M105.</title>
        <authorList>
            <person name="Wang G."/>
        </authorList>
    </citation>
    <scope>NUCLEOTIDE SEQUENCE [LARGE SCALE GENOMIC DNA]</scope>
    <source>
        <strain evidence="2 3">M105</strain>
    </source>
</reference>
<keyword evidence="1" id="KW-0812">Transmembrane</keyword>
<comment type="caution">
    <text evidence="2">The sequence shown here is derived from an EMBL/GenBank/DDBJ whole genome shotgun (WGS) entry which is preliminary data.</text>
</comment>
<dbReference type="Proteomes" id="UP000315439">
    <property type="component" value="Unassembled WGS sequence"/>
</dbReference>
<name>A0A545TZZ5_9GAMM</name>
<keyword evidence="1" id="KW-1133">Transmembrane helix</keyword>
<accession>A0A545TZZ5</accession>
<dbReference type="OrthoDB" id="8594755at2"/>